<keyword evidence="3" id="KW-1185">Reference proteome</keyword>
<dbReference type="EMBL" id="UYJE01003274">
    <property type="protein sequence ID" value="VDI17887.1"/>
    <property type="molecule type" value="Genomic_DNA"/>
</dbReference>
<feature type="region of interest" description="Disordered" evidence="1">
    <location>
        <begin position="1"/>
        <end position="30"/>
    </location>
</feature>
<evidence type="ECO:0000313" key="3">
    <source>
        <dbReference type="Proteomes" id="UP000596742"/>
    </source>
</evidence>
<organism evidence="2 3">
    <name type="scientific">Mytilus galloprovincialis</name>
    <name type="common">Mediterranean mussel</name>
    <dbReference type="NCBI Taxonomy" id="29158"/>
    <lineage>
        <taxon>Eukaryota</taxon>
        <taxon>Metazoa</taxon>
        <taxon>Spiralia</taxon>
        <taxon>Lophotrochozoa</taxon>
        <taxon>Mollusca</taxon>
        <taxon>Bivalvia</taxon>
        <taxon>Autobranchia</taxon>
        <taxon>Pteriomorphia</taxon>
        <taxon>Mytilida</taxon>
        <taxon>Mytiloidea</taxon>
        <taxon>Mytilidae</taxon>
        <taxon>Mytilinae</taxon>
        <taxon>Mytilus</taxon>
    </lineage>
</organism>
<dbReference type="OrthoDB" id="6079464at2759"/>
<dbReference type="Proteomes" id="UP000596742">
    <property type="component" value="Unassembled WGS sequence"/>
</dbReference>
<dbReference type="AlphaFoldDB" id="A0A8B6DE89"/>
<gene>
    <name evidence="2" type="ORF">MGAL_10B037256</name>
</gene>
<proteinExistence type="predicted"/>
<evidence type="ECO:0000256" key="1">
    <source>
        <dbReference type="SAM" id="MobiDB-lite"/>
    </source>
</evidence>
<accession>A0A8B6DE89</accession>
<sequence>MMMKSFITRLTDRTKRSSEHSTWSNHSVASDKSKESQDMYILDGVRRWSFRHRCLPDEKAETLMTEEIANNTISAGYIDFKLKYLEQCHRHPSLPNAAISTVSTTIIREDEDRRFDERQKTITAVRSIVKRSRKIIKDFKTPQRVQNRIRLQEIYQEPVSGIPDFLVGLSRGTFKLEPTFDCEKKYNCFEVERLVDSKRYILVEFAKKRNGQFVKVTEKMESENSNQSEVYKCCNAVLSNATTRKVEIHGTHKEHDGITNRHFILIIINDGSFCGPIDLSGVYRRKLKSLDKFVTWKIKFMAEKNK</sequence>
<reference evidence="2" key="1">
    <citation type="submission" date="2018-11" db="EMBL/GenBank/DDBJ databases">
        <authorList>
            <person name="Alioto T."/>
            <person name="Alioto T."/>
        </authorList>
    </citation>
    <scope>NUCLEOTIDE SEQUENCE</scope>
</reference>
<evidence type="ECO:0000313" key="2">
    <source>
        <dbReference type="EMBL" id="VDI17887.1"/>
    </source>
</evidence>
<name>A0A8B6DE89_MYTGA</name>
<protein>
    <submittedName>
        <fullName evidence="2">Uncharacterized protein</fullName>
    </submittedName>
</protein>
<comment type="caution">
    <text evidence="2">The sequence shown here is derived from an EMBL/GenBank/DDBJ whole genome shotgun (WGS) entry which is preliminary data.</text>
</comment>
<feature type="compositionally biased region" description="Basic and acidic residues" evidence="1">
    <location>
        <begin position="10"/>
        <end position="19"/>
    </location>
</feature>